<reference evidence="1" key="1">
    <citation type="submission" date="2021-01" db="UniProtKB">
        <authorList>
            <consortium name="EnsemblMetazoa"/>
        </authorList>
    </citation>
    <scope>IDENTIFICATION</scope>
</reference>
<organism evidence="1 2">
    <name type="scientific">Clytia hemisphaerica</name>
    <dbReference type="NCBI Taxonomy" id="252671"/>
    <lineage>
        <taxon>Eukaryota</taxon>
        <taxon>Metazoa</taxon>
        <taxon>Cnidaria</taxon>
        <taxon>Hydrozoa</taxon>
        <taxon>Hydroidolina</taxon>
        <taxon>Leptothecata</taxon>
        <taxon>Obeliida</taxon>
        <taxon>Clytiidae</taxon>
        <taxon>Clytia</taxon>
    </lineage>
</organism>
<dbReference type="OrthoDB" id="6160659at2759"/>
<dbReference type="Proteomes" id="UP000594262">
    <property type="component" value="Unplaced"/>
</dbReference>
<evidence type="ECO:0000313" key="1">
    <source>
        <dbReference type="EnsemblMetazoa" id="CLYHEMP018946.1"/>
    </source>
</evidence>
<dbReference type="EnsemblMetazoa" id="CLYHEMT018946.1">
    <property type="protein sequence ID" value="CLYHEMP018946.1"/>
    <property type="gene ID" value="CLYHEMG018946"/>
</dbReference>
<dbReference type="AlphaFoldDB" id="A0A7M5X7K9"/>
<sequence>AHYSSIKLTEKNRKKLITVPSKWVMGDVLYYPPNKFMEKKLAMELADPTEKWKEIPIELELLRHRTFEECEDVKSGTEYKTDTTSPNKVCLKRKALEDIGNKLHKKSPESTRY</sequence>
<accession>A0A7M5X7K9</accession>
<protein>
    <submittedName>
        <fullName evidence="1">Uncharacterized protein</fullName>
    </submittedName>
</protein>
<evidence type="ECO:0000313" key="2">
    <source>
        <dbReference type="Proteomes" id="UP000594262"/>
    </source>
</evidence>
<name>A0A7M5X7K9_9CNID</name>
<keyword evidence="2" id="KW-1185">Reference proteome</keyword>
<proteinExistence type="predicted"/>